<comment type="caution">
    <text evidence="1">The sequence shown here is derived from an EMBL/GenBank/DDBJ whole genome shotgun (WGS) entry which is preliminary data.</text>
</comment>
<dbReference type="EMBL" id="CM037153">
    <property type="protein sequence ID" value="KAH7857207.1"/>
    <property type="molecule type" value="Genomic_DNA"/>
</dbReference>
<keyword evidence="2" id="KW-1185">Reference proteome</keyword>
<organism evidence="1 2">
    <name type="scientific">Vaccinium darrowii</name>
    <dbReference type="NCBI Taxonomy" id="229202"/>
    <lineage>
        <taxon>Eukaryota</taxon>
        <taxon>Viridiplantae</taxon>
        <taxon>Streptophyta</taxon>
        <taxon>Embryophyta</taxon>
        <taxon>Tracheophyta</taxon>
        <taxon>Spermatophyta</taxon>
        <taxon>Magnoliopsida</taxon>
        <taxon>eudicotyledons</taxon>
        <taxon>Gunneridae</taxon>
        <taxon>Pentapetalae</taxon>
        <taxon>asterids</taxon>
        <taxon>Ericales</taxon>
        <taxon>Ericaceae</taxon>
        <taxon>Vaccinioideae</taxon>
        <taxon>Vaccinieae</taxon>
        <taxon>Vaccinium</taxon>
    </lineage>
</organism>
<evidence type="ECO:0000313" key="2">
    <source>
        <dbReference type="Proteomes" id="UP000828048"/>
    </source>
</evidence>
<accession>A0ACB7YUA7</accession>
<proteinExistence type="predicted"/>
<gene>
    <name evidence="1" type="ORF">Vadar_010203</name>
</gene>
<evidence type="ECO:0000313" key="1">
    <source>
        <dbReference type="EMBL" id="KAH7857207.1"/>
    </source>
</evidence>
<reference evidence="1 2" key="1">
    <citation type="journal article" date="2021" name="Hortic Res">
        <title>High-quality reference genome and annotation aids understanding of berry development for evergreen blueberry (Vaccinium darrowii).</title>
        <authorList>
            <person name="Yu J."/>
            <person name="Hulse-Kemp A.M."/>
            <person name="Babiker E."/>
            <person name="Staton M."/>
        </authorList>
    </citation>
    <scope>NUCLEOTIDE SEQUENCE [LARGE SCALE GENOMIC DNA]</scope>
    <source>
        <strain evidence="2">cv. NJ 8807/NJ 8810</strain>
        <tissue evidence="1">Young leaf</tissue>
    </source>
</reference>
<protein>
    <submittedName>
        <fullName evidence="1">Uncharacterized protein</fullName>
    </submittedName>
</protein>
<name>A0ACB7YUA7_9ERIC</name>
<dbReference type="Proteomes" id="UP000828048">
    <property type="component" value="Chromosome 3"/>
</dbReference>
<sequence length="474" mass="53306">MGYLVPLCIDLRHIAKPHMFIFVGLFAGFRIHLVFTQKCSSNIVSELFIFLDWSSLGIDDAKIEDSSLRGGVLEDDPESERASSKASTSDSDGQQNQKSGPQWGGFFRKLKKGPAMGLHTFHPSIPSIKLLSRKNSRNSRKSLPIIDDPTFDSDLCCFKSSWKNFSLSELETATDSFSHENLIGEGGYSEVYKGHLENGQLVAIKRLTRGTPEEMTADFLSELGILVHVNHPNIANVIGYGVEGGMHLVLHLSPHGSLASLLTGSKEKLDWEIRYKIALGTAEAISYLHEGCQRRIIHRDIKAANVLLREDFEPQVSLSPKRSKINLNSPVDFEVFRMGNNFYRQVSDFGLAKWLPEQWTHLTVSQFEGTFGYLPPEFFLHGIVDEKTDVYAYGVLLLELITGRLALDKSKKSLVMWVVRMLKGEDICSSERAKKFRRLPVLKRMFSVGIADAEECNSTRYLNDNQSMQIALEL</sequence>